<feature type="domain" description="VOC" evidence="1">
    <location>
        <begin position="137"/>
        <end position="262"/>
    </location>
</feature>
<dbReference type="Gene3D" id="3.10.180.10">
    <property type="entry name" value="2,3-Dihydroxybiphenyl 1,2-Dioxygenase, domain 1"/>
    <property type="match status" value="2"/>
</dbReference>
<comment type="caution">
    <text evidence="2">The sequence shown here is derived from an EMBL/GenBank/DDBJ whole genome shotgun (WGS) entry which is preliminary data.</text>
</comment>
<reference evidence="2 3" key="1">
    <citation type="journal article" date="2019" name="Int. J. Syst. Evol. Microbiol.">
        <title>The Global Catalogue of Microorganisms (GCM) 10K type strain sequencing project: providing services to taxonomists for standard genome sequencing and annotation.</title>
        <authorList>
            <consortium name="The Broad Institute Genomics Platform"/>
            <consortium name="The Broad Institute Genome Sequencing Center for Infectious Disease"/>
            <person name="Wu L."/>
            <person name="Ma J."/>
        </authorList>
    </citation>
    <scope>NUCLEOTIDE SEQUENCE [LARGE SCALE GENOMIC DNA]</scope>
    <source>
        <strain evidence="2 3">JCM 15313</strain>
    </source>
</reference>
<sequence length="265" mass="27902">MITTDFIPGSPCWIKLSTPDVDPTVAFYRGVIGWDAVSAGPDTAGYVLFQKDGKSVGGVDPLMAEDARSVWTVYFTCSDADATARTAEGLGGTVHMKPMDVLDLGRAAEISDPQGGRFGVWQAGSFPGFEVADAAGSVCWTELYTPDAQRAMEFYADLFGWGFQDMDTPGDSTQTYTLLTPAGAGDERMHGGLMQTDTAAIPGAEGRAYWHPVLAVADCDAAVAQVRAGGGQVFMGPEDAEGVGRLSVAHDPFGAEFVLLTPSPE</sequence>
<dbReference type="InterPro" id="IPR037523">
    <property type="entry name" value="VOC_core"/>
</dbReference>
<proteinExistence type="predicted"/>
<dbReference type="PROSITE" id="PS51819">
    <property type="entry name" value="VOC"/>
    <property type="match status" value="2"/>
</dbReference>
<dbReference type="InterPro" id="IPR052164">
    <property type="entry name" value="Anthracycline_SecMetBiosynth"/>
</dbReference>
<protein>
    <submittedName>
        <fullName evidence="2">VOC family protein</fullName>
    </submittedName>
</protein>
<dbReference type="Pfam" id="PF00903">
    <property type="entry name" value="Glyoxalase"/>
    <property type="match status" value="2"/>
</dbReference>
<dbReference type="SUPFAM" id="SSF54593">
    <property type="entry name" value="Glyoxalase/Bleomycin resistance protein/Dihydroxybiphenyl dioxygenase"/>
    <property type="match status" value="2"/>
</dbReference>
<accession>A0ABN2TEZ1</accession>
<keyword evidence="3" id="KW-1185">Reference proteome</keyword>
<organism evidence="2 3">
    <name type="scientific">Nocardiopsis rhodophaea</name>
    <dbReference type="NCBI Taxonomy" id="280238"/>
    <lineage>
        <taxon>Bacteria</taxon>
        <taxon>Bacillati</taxon>
        <taxon>Actinomycetota</taxon>
        <taxon>Actinomycetes</taxon>
        <taxon>Streptosporangiales</taxon>
        <taxon>Nocardiopsidaceae</taxon>
        <taxon>Nocardiopsis</taxon>
    </lineage>
</organism>
<dbReference type="RefSeq" id="WP_344164265.1">
    <property type="nucleotide sequence ID" value="NZ_BAAAPC010000017.1"/>
</dbReference>
<feature type="domain" description="VOC" evidence="1">
    <location>
        <begin position="10"/>
        <end position="123"/>
    </location>
</feature>
<evidence type="ECO:0000313" key="3">
    <source>
        <dbReference type="Proteomes" id="UP001501585"/>
    </source>
</evidence>
<dbReference type="InterPro" id="IPR004360">
    <property type="entry name" value="Glyas_Fos-R_dOase_dom"/>
</dbReference>
<evidence type="ECO:0000313" key="2">
    <source>
        <dbReference type="EMBL" id="GAA2007317.1"/>
    </source>
</evidence>
<gene>
    <name evidence="2" type="ORF">GCM10009799_38610</name>
</gene>
<dbReference type="InterPro" id="IPR029068">
    <property type="entry name" value="Glyas_Bleomycin-R_OHBP_Dase"/>
</dbReference>
<dbReference type="EMBL" id="BAAAPC010000017">
    <property type="protein sequence ID" value="GAA2007317.1"/>
    <property type="molecule type" value="Genomic_DNA"/>
</dbReference>
<dbReference type="PANTHER" id="PTHR33993">
    <property type="entry name" value="GLYOXALASE-RELATED"/>
    <property type="match status" value="1"/>
</dbReference>
<dbReference type="PANTHER" id="PTHR33993:SF10">
    <property type="entry name" value="CONSERVED PROTEIN"/>
    <property type="match status" value="1"/>
</dbReference>
<name>A0ABN2TEZ1_9ACTN</name>
<evidence type="ECO:0000259" key="1">
    <source>
        <dbReference type="PROSITE" id="PS51819"/>
    </source>
</evidence>
<dbReference type="CDD" id="cd07247">
    <property type="entry name" value="SgaA_N_like"/>
    <property type="match status" value="2"/>
</dbReference>
<dbReference type="Proteomes" id="UP001501585">
    <property type="component" value="Unassembled WGS sequence"/>
</dbReference>